<feature type="domain" description="Non-structural maintenance of chromosome element 4 C-terminal" evidence="1">
    <location>
        <begin position="1"/>
        <end position="49"/>
    </location>
</feature>
<feature type="non-terminal residue" evidence="2">
    <location>
        <position position="1"/>
    </location>
</feature>
<evidence type="ECO:0000313" key="2">
    <source>
        <dbReference type="EMBL" id="KAG1778655.1"/>
    </source>
</evidence>
<keyword evidence="3" id="KW-1185">Reference proteome</keyword>
<gene>
    <name evidence="2" type="ORF">EV702DRAFT_967627</name>
</gene>
<comment type="caution">
    <text evidence="2">The sequence shown here is derived from an EMBL/GenBank/DDBJ whole genome shotgun (WGS) entry which is preliminary data.</text>
</comment>
<dbReference type="AlphaFoldDB" id="A0A9P6ZYT5"/>
<dbReference type="Proteomes" id="UP000714275">
    <property type="component" value="Unassembled WGS sequence"/>
</dbReference>
<protein>
    <recommendedName>
        <fullName evidence="1">Non-structural maintenance of chromosome element 4 C-terminal domain-containing protein</fullName>
    </recommendedName>
</protein>
<dbReference type="Pfam" id="PF08743">
    <property type="entry name" value="Nse4_C"/>
    <property type="match status" value="1"/>
</dbReference>
<accession>A0A9P6ZYT5</accession>
<sequence>NLFRFFIDLLDFGQSVKNLYYVSFLVCDGTCAIKCNESMETVISKCDRKTLDLELKTSSISAIFLTNSAFT</sequence>
<dbReference type="OrthoDB" id="2687046at2759"/>
<proteinExistence type="predicted"/>
<evidence type="ECO:0000259" key="1">
    <source>
        <dbReference type="Pfam" id="PF08743"/>
    </source>
</evidence>
<organism evidence="2 3">
    <name type="scientific">Suillus placidus</name>
    <dbReference type="NCBI Taxonomy" id="48579"/>
    <lineage>
        <taxon>Eukaryota</taxon>
        <taxon>Fungi</taxon>
        <taxon>Dikarya</taxon>
        <taxon>Basidiomycota</taxon>
        <taxon>Agaricomycotina</taxon>
        <taxon>Agaricomycetes</taxon>
        <taxon>Agaricomycetidae</taxon>
        <taxon>Boletales</taxon>
        <taxon>Suillineae</taxon>
        <taxon>Suillaceae</taxon>
        <taxon>Suillus</taxon>
    </lineage>
</organism>
<reference evidence="2" key="1">
    <citation type="journal article" date="2020" name="New Phytol.">
        <title>Comparative genomics reveals dynamic genome evolution in host specialist ectomycorrhizal fungi.</title>
        <authorList>
            <person name="Lofgren L.A."/>
            <person name="Nguyen N.H."/>
            <person name="Vilgalys R."/>
            <person name="Ruytinx J."/>
            <person name="Liao H.L."/>
            <person name="Branco S."/>
            <person name="Kuo A."/>
            <person name="LaButti K."/>
            <person name="Lipzen A."/>
            <person name="Andreopoulos W."/>
            <person name="Pangilinan J."/>
            <person name="Riley R."/>
            <person name="Hundley H."/>
            <person name="Na H."/>
            <person name="Barry K."/>
            <person name="Grigoriev I.V."/>
            <person name="Stajich J.E."/>
            <person name="Kennedy P.G."/>
        </authorList>
    </citation>
    <scope>NUCLEOTIDE SEQUENCE</scope>
    <source>
        <strain evidence="2">DOB743</strain>
    </source>
</reference>
<dbReference type="EMBL" id="JABBWD010000015">
    <property type="protein sequence ID" value="KAG1778655.1"/>
    <property type="molecule type" value="Genomic_DNA"/>
</dbReference>
<name>A0A9P6ZYT5_9AGAM</name>
<dbReference type="InterPro" id="IPR014854">
    <property type="entry name" value="Nse4_C"/>
</dbReference>
<evidence type="ECO:0000313" key="3">
    <source>
        <dbReference type="Proteomes" id="UP000714275"/>
    </source>
</evidence>